<comment type="subcellular location">
    <subcellularLocation>
        <location evidence="1">Cell membrane</location>
        <topology evidence="1">Multi-pass membrane protein</topology>
    </subcellularLocation>
</comment>
<evidence type="ECO:0000313" key="8">
    <source>
        <dbReference type="Proteomes" id="UP000822142"/>
    </source>
</evidence>
<evidence type="ECO:0000256" key="5">
    <source>
        <dbReference type="ARBA" id="ARBA00023136"/>
    </source>
</evidence>
<feature type="transmembrane region" description="Helical" evidence="6">
    <location>
        <begin position="86"/>
        <end position="106"/>
    </location>
</feature>
<keyword evidence="2" id="KW-1003">Cell membrane</keyword>
<sequence>MDFALSIVEQGLIYGILALGVYITYKILDFPDLTVDGSFPLGAAVTAVLLKQGINPCFTLPLAFLAGAAAGVCTGLIHVKCKVRDLLSGIIMMTALYTVNLMVAGANNVPLFSKSTIFKNNFFKGIFGGTVPSYFSLVLILAVAAVSKICLDLYLQTRSGYLLRAVGDNELLVTSLAKDKGNVKILGLGISNGLVALSGSVFCQQQGVFDISSGTGAMVIGLASVIVGTSLYKLLTRLFGGKGSGFFKITTFVFAGAVLYKACTGIAIKYFAPKAMKMISAVFLLAVLIFVLVLERSEKKR</sequence>
<evidence type="ECO:0000256" key="6">
    <source>
        <dbReference type="SAM" id="Phobius"/>
    </source>
</evidence>
<feature type="transmembrane region" description="Helical" evidence="6">
    <location>
        <begin position="12"/>
        <end position="28"/>
    </location>
</feature>
<comment type="caution">
    <text evidence="7">The sequence shown here is derived from an EMBL/GenBank/DDBJ whole genome shotgun (WGS) entry which is preliminary data.</text>
</comment>
<dbReference type="PANTHER" id="PTHR32196:SF69">
    <property type="entry name" value="BRANCHED-CHAIN AMINO ACID TRANSPORT SYSTEM, PERMEASE PROTEIN"/>
    <property type="match status" value="1"/>
</dbReference>
<keyword evidence="5 6" id="KW-0472">Membrane</keyword>
<evidence type="ECO:0000256" key="4">
    <source>
        <dbReference type="ARBA" id="ARBA00022989"/>
    </source>
</evidence>
<feature type="transmembrane region" description="Helical" evidence="6">
    <location>
        <begin position="134"/>
        <end position="155"/>
    </location>
</feature>
<protein>
    <submittedName>
        <fullName evidence="7">ABC transporter permease</fullName>
    </submittedName>
</protein>
<evidence type="ECO:0000256" key="3">
    <source>
        <dbReference type="ARBA" id="ARBA00022692"/>
    </source>
</evidence>
<dbReference type="InterPro" id="IPR001851">
    <property type="entry name" value="ABC_transp_permease"/>
</dbReference>
<keyword evidence="4 6" id="KW-1133">Transmembrane helix</keyword>
<feature type="transmembrane region" description="Helical" evidence="6">
    <location>
        <begin position="214"/>
        <end position="234"/>
    </location>
</feature>
<keyword evidence="3 6" id="KW-0812">Transmembrane</keyword>
<gene>
    <name evidence="7" type="ORF">G5A70_14850</name>
</gene>
<evidence type="ECO:0000256" key="2">
    <source>
        <dbReference type="ARBA" id="ARBA00022475"/>
    </source>
</evidence>
<organism evidence="7 8">
    <name type="scientific">Blautia hansenii</name>
    <name type="common">Ruminococcus hansenii</name>
    <dbReference type="NCBI Taxonomy" id="1322"/>
    <lineage>
        <taxon>Bacteria</taxon>
        <taxon>Bacillati</taxon>
        <taxon>Bacillota</taxon>
        <taxon>Clostridia</taxon>
        <taxon>Lachnospirales</taxon>
        <taxon>Lachnospiraceae</taxon>
        <taxon>Blautia</taxon>
    </lineage>
</organism>
<evidence type="ECO:0000256" key="1">
    <source>
        <dbReference type="ARBA" id="ARBA00004651"/>
    </source>
</evidence>
<keyword evidence="8" id="KW-1185">Reference proteome</keyword>
<evidence type="ECO:0000313" key="7">
    <source>
        <dbReference type="EMBL" id="NSJ87417.1"/>
    </source>
</evidence>
<feature type="transmembrane region" description="Helical" evidence="6">
    <location>
        <begin position="185"/>
        <end position="202"/>
    </location>
</feature>
<name>A0ABX2IGH8_BLAHA</name>
<reference evidence="7 8" key="1">
    <citation type="journal article" date="2020" name="Cell Host Microbe">
        <title>Functional and Genomic Variation between Human-Derived Isolates of Lachnospiraceae Reveals Inter- and Intra-Species Diversity.</title>
        <authorList>
            <person name="Sorbara M.T."/>
            <person name="Littmann E.R."/>
            <person name="Fontana E."/>
            <person name="Moody T.U."/>
            <person name="Kohout C.E."/>
            <person name="Gjonbalaj M."/>
            <person name="Eaton V."/>
            <person name="Seok R."/>
            <person name="Leiner I.M."/>
            <person name="Pamer E.G."/>
        </authorList>
    </citation>
    <scope>NUCLEOTIDE SEQUENCE [LARGE SCALE GENOMIC DNA]</scope>
    <source>
        <strain evidence="7 8">MSK.15.26</strain>
    </source>
</reference>
<dbReference type="EMBL" id="JAAITA010000035">
    <property type="protein sequence ID" value="NSJ87417.1"/>
    <property type="molecule type" value="Genomic_DNA"/>
</dbReference>
<feature type="transmembrane region" description="Helical" evidence="6">
    <location>
        <begin position="278"/>
        <end position="294"/>
    </location>
</feature>
<accession>A0ABX2IGH8</accession>
<dbReference type="Proteomes" id="UP000822142">
    <property type="component" value="Unassembled WGS sequence"/>
</dbReference>
<feature type="transmembrane region" description="Helical" evidence="6">
    <location>
        <begin position="58"/>
        <end position="79"/>
    </location>
</feature>
<dbReference type="RefSeq" id="WP_173750243.1">
    <property type="nucleotide sequence ID" value="NZ_JAAITA010000035.1"/>
</dbReference>
<proteinExistence type="predicted"/>
<dbReference type="CDD" id="cd06574">
    <property type="entry name" value="TM_PBP1_branched-chain-AA_like"/>
    <property type="match status" value="1"/>
</dbReference>
<feature type="transmembrane region" description="Helical" evidence="6">
    <location>
        <begin position="246"/>
        <end position="272"/>
    </location>
</feature>
<dbReference type="PANTHER" id="PTHR32196">
    <property type="entry name" value="ABC TRANSPORTER PERMEASE PROTEIN YPHD-RELATED-RELATED"/>
    <property type="match status" value="1"/>
</dbReference>
<dbReference type="Pfam" id="PF02653">
    <property type="entry name" value="BPD_transp_2"/>
    <property type="match status" value="1"/>
</dbReference>